<name>R6CBF9_9BACT</name>
<organism evidence="1 2">
    <name type="scientific">Phocaeicola coprocola CAG:162</name>
    <dbReference type="NCBI Taxonomy" id="1263040"/>
    <lineage>
        <taxon>Bacteria</taxon>
        <taxon>Pseudomonadati</taxon>
        <taxon>Bacteroidota</taxon>
        <taxon>Bacteroidia</taxon>
        <taxon>Bacteroidales</taxon>
        <taxon>Bacteroidaceae</taxon>
        <taxon>Phocaeicola</taxon>
    </lineage>
</organism>
<gene>
    <name evidence="1" type="ORF">BN509_00741</name>
</gene>
<evidence type="ECO:0000313" key="2">
    <source>
        <dbReference type="Proteomes" id="UP000018362"/>
    </source>
</evidence>
<reference evidence="1" key="1">
    <citation type="submission" date="2012-11" db="EMBL/GenBank/DDBJ databases">
        <title>Dependencies among metagenomic species, viruses, plasmids and units of genetic variation.</title>
        <authorList>
            <person name="Nielsen H.B."/>
            <person name="Almeida M."/>
            <person name="Juncker A.S."/>
            <person name="Rasmussen S."/>
            <person name="Li J."/>
            <person name="Sunagawa S."/>
            <person name="Plichta D."/>
            <person name="Gautier L."/>
            <person name="Le Chatelier E."/>
            <person name="Peletier E."/>
            <person name="Bonde I."/>
            <person name="Nielsen T."/>
            <person name="Manichanh C."/>
            <person name="Arumugam M."/>
            <person name="Batto J."/>
            <person name="Santos M.B.Q.D."/>
            <person name="Blom N."/>
            <person name="Borruel N."/>
            <person name="Burgdorf K.S."/>
            <person name="Boumezbeur F."/>
            <person name="Casellas F."/>
            <person name="Dore J."/>
            <person name="Guarner F."/>
            <person name="Hansen T."/>
            <person name="Hildebrand F."/>
            <person name="Kaas R.S."/>
            <person name="Kennedy S."/>
            <person name="Kristiansen K."/>
            <person name="Kultima J.R."/>
            <person name="Leonard P."/>
            <person name="Levenez F."/>
            <person name="Lund O."/>
            <person name="Moumen B."/>
            <person name="Le Paslier D."/>
            <person name="Pons N."/>
            <person name="Pedersen O."/>
            <person name="Prifti E."/>
            <person name="Qin J."/>
            <person name="Raes J."/>
            <person name="Tap J."/>
            <person name="Tims S."/>
            <person name="Ussery D.W."/>
            <person name="Yamada T."/>
            <person name="MetaHit consortium"/>
            <person name="Renault P."/>
            <person name="Sicheritz-Ponten T."/>
            <person name="Bork P."/>
            <person name="Wang J."/>
            <person name="Brunak S."/>
            <person name="Ehrlich S.D."/>
        </authorList>
    </citation>
    <scope>NUCLEOTIDE SEQUENCE [LARGE SCALE GENOMIC DNA]</scope>
</reference>
<dbReference type="Proteomes" id="UP000018362">
    <property type="component" value="Unassembled WGS sequence"/>
</dbReference>
<sequence>MGVRPDGTSFGILFDTPYKAKLTTTDERINFETEGELFSIFDVV</sequence>
<comment type="caution">
    <text evidence="1">The sequence shown here is derived from an EMBL/GenBank/DDBJ whole genome shotgun (WGS) entry which is preliminary data.</text>
</comment>
<proteinExistence type="predicted"/>
<evidence type="ECO:0000313" key="1">
    <source>
        <dbReference type="EMBL" id="CDA72945.1"/>
    </source>
</evidence>
<dbReference type="RefSeq" id="WP_022125245.1">
    <property type="nucleotide sequence ID" value="NZ_FR880905.1"/>
</dbReference>
<accession>R6CBF9</accession>
<protein>
    <submittedName>
        <fullName evidence="1">Uncharacterized protein</fullName>
    </submittedName>
</protein>
<dbReference type="AlphaFoldDB" id="R6CBF9"/>
<dbReference type="EMBL" id="CBCJ010000221">
    <property type="protein sequence ID" value="CDA72945.1"/>
    <property type="molecule type" value="Genomic_DNA"/>
</dbReference>